<dbReference type="RefSeq" id="WP_202920849.1">
    <property type="nucleotide sequence ID" value="NZ_CP036273.1"/>
</dbReference>
<feature type="region of interest" description="Disordered" evidence="1">
    <location>
        <begin position="261"/>
        <end position="290"/>
    </location>
</feature>
<proteinExistence type="predicted"/>
<sequence>MDGTIRATCPSCNTGLKIPAKWAGQSVKCKKCGAVVRTKSAGDTPAPAAPVEQPADNAFAELGPTRPAAYNPFDPDVGGVAPPPPAYDPAAYHPAGYGPPPGYPYPMPPGYGPPPGYPYPMPPGYGPPPGYPYPMPPGYGPPPGYPYPMPPGYGPPPGYPQPAPYDPTAAAYPQPAPVPAPVAPLPPTPAPVPESVNGFKPGKEFKAVSEATAAHSRGKAGYQRGRGSSKAAWIGVAVALAVSLVAGVAVGVPYFKKLKEQANNHPTNPDPGNPKGGPASNPNRSPLVTGSSGLPRRLLFIQVSNYLYLNPLTTASMVNGSKGPDLTLHAANRLAHEWRVPRDKDNNQAFVVSDKEQPMKPVMAGAIDLFLDTCRPQDRIVMYYGGHVFTKKMEDKEEAFLVPMEGDPEDVETLIPVADVFAKVKACKATQKVIVWDVCRYNPERGRLRPGSEPMSEAVAKLLTEPAPAGVQVILTCQPGENALEYYNQSFDTLDLNKKIAGSAFLDLTRFVKGGGKNLGENDPIPVDDWAATLAKKVNEAAALASSGEKGGKFAQTVKVYGTAPQALTAANKDEAPAKRFEMPAPPKGASVADLVAEFALPPITGDDAIAELGAFPFPADTLAAYKADVSVSEMKMPGNKEKYAFQLAVVEGFETMRDVWGDSGRGKLRDSFTGVIDERLKKEVGREQDYLAVATPRVEQVLFLLEAVEPKKPQQSKRWQAHYDYAVAHAKARLAYLHEYNLALGNIKTEVLPARDPKLHDGYRLVSSPTMKVKKEKQYLVEAHEIFDAMITTYKGTPWAIVAKRDRALALGLAWQPYNSKGDLTPPEPPMAATKE</sequence>
<feature type="transmembrane region" description="Helical" evidence="2">
    <location>
        <begin position="231"/>
        <end position="255"/>
    </location>
</feature>
<evidence type="ECO:0000313" key="3">
    <source>
        <dbReference type="EMBL" id="QDU20611.1"/>
    </source>
</evidence>
<dbReference type="AlphaFoldDB" id="A0A517XSZ2"/>
<evidence type="ECO:0000256" key="2">
    <source>
        <dbReference type="SAM" id="Phobius"/>
    </source>
</evidence>
<evidence type="ECO:0000256" key="1">
    <source>
        <dbReference type="SAM" id="MobiDB-lite"/>
    </source>
</evidence>
<organism evidence="3 4">
    <name type="scientific">Urbifossiella limnaea</name>
    <dbReference type="NCBI Taxonomy" id="2528023"/>
    <lineage>
        <taxon>Bacteria</taxon>
        <taxon>Pseudomonadati</taxon>
        <taxon>Planctomycetota</taxon>
        <taxon>Planctomycetia</taxon>
        <taxon>Gemmatales</taxon>
        <taxon>Gemmataceae</taxon>
        <taxon>Urbifossiella</taxon>
    </lineage>
</organism>
<protein>
    <recommendedName>
        <fullName evidence="5">Caspase family protein</fullName>
    </recommendedName>
</protein>
<reference evidence="3 4" key="1">
    <citation type="submission" date="2019-02" db="EMBL/GenBank/DDBJ databases">
        <title>Deep-cultivation of Planctomycetes and their phenomic and genomic characterization uncovers novel biology.</title>
        <authorList>
            <person name="Wiegand S."/>
            <person name="Jogler M."/>
            <person name="Boedeker C."/>
            <person name="Pinto D."/>
            <person name="Vollmers J."/>
            <person name="Rivas-Marin E."/>
            <person name="Kohn T."/>
            <person name="Peeters S.H."/>
            <person name="Heuer A."/>
            <person name="Rast P."/>
            <person name="Oberbeckmann S."/>
            <person name="Bunk B."/>
            <person name="Jeske O."/>
            <person name="Meyerdierks A."/>
            <person name="Storesund J.E."/>
            <person name="Kallscheuer N."/>
            <person name="Luecker S."/>
            <person name="Lage O.M."/>
            <person name="Pohl T."/>
            <person name="Merkel B.J."/>
            <person name="Hornburger P."/>
            <person name="Mueller R.-W."/>
            <person name="Bruemmer F."/>
            <person name="Labrenz M."/>
            <person name="Spormann A.M."/>
            <person name="Op den Camp H."/>
            <person name="Overmann J."/>
            <person name="Amann R."/>
            <person name="Jetten M.S.M."/>
            <person name="Mascher T."/>
            <person name="Medema M.H."/>
            <person name="Devos D.P."/>
            <person name="Kaster A.-K."/>
            <person name="Ovreas L."/>
            <person name="Rohde M."/>
            <person name="Galperin M.Y."/>
            <person name="Jogler C."/>
        </authorList>
    </citation>
    <scope>NUCLEOTIDE SEQUENCE [LARGE SCALE GENOMIC DNA]</scope>
    <source>
        <strain evidence="3 4">ETA_A1</strain>
    </source>
</reference>
<evidence type="ECO:0008006" key="5">
    <source>
        <dbReference type="Google" id="ProtNLM"/>
    </source>
</evidence>
<accession>A0A517XSZ2</accession>
<dbReference type="PRINTS" id="PR01217">
    <property type="entry name" value="PRICHEXTENSN"/>
</dbReference>
<evidence type="ECO:0000313" key="4">
    <source>
        <dbReference type="Proteomes" id="UP000319576"/>
    </source>
</evidence>
<name>A0A517XSZ2_9BACT</name>
<keyword evidence="2" id="KW-1133">Transmembrane helix</keyword>
<keyword evidence="4" id="KW-1185">Reference proteome</keyword>
<gene>
    <name evidence="3" type="ORF">ETAA1_25670</name>
</gene>
<dbReference type="EMBL" id="CP036273">
    <property type="protein sequence ID" value="QDU20611.1"/>
    <property type="molecule type" value="Genomic_DNA"/>
</dbReference>
<feature type="compositionally biased region" description="Polar residues" evidence="1">
    <location>
        <begin position="280"/>
        <end position="290"/>
    </location>
</feature>
<keyword evidence="2" id="KW-0472">Membrane</keyword>
<dbReference type="Gene3D" id="3.40.50.1460">
    <property type="match status" value="1"/>
</dbReference>
<keyword evidence="2" id="KW-0812">Transmembrane</keyword>
<dbReference type="Proteomes" id="UP000319576">
    <property type="component" value="Chromosome"/>
</dbReference>
<dbReference type="KEGG" id="uli:ETAA1_25670"/>